<protein>
    <recommendedName>
        <fullName evidence="3">Transposase</fullName>
    </recommendedName>
</protein>
<proteinExistence type="predicted"/>
<organism evidence="1 2">
    <name type="scientific">Hungatella hathewayi DSM 13479</name>
    <dbReference type="NCBI Taxonomy" id="566550"/>
    <lineage>
        <taxon>Bacteria</taxon>
        <taxon>Bacillati</taxon>
        <taxon>Bacillota</taxon>
        <taxon>Clostridia</taxon>
        <taxon>Lachnospirales</taxon>
        <taxon>Lachnospiraceae</taxon>
        <taxon>Hungatella</taxon>
    </lineage>
</organism>
<dbReference type="PANTHER" id="PTHR36455:SF1">
    <property type="entry name" value="BLR8292 PROTEIN"/>
    <property type="match status" value="1"/>
</dbReference>
<name>D3ACA4_9FIRM</name>
<dbReference type="RefSeq" id="WP_006771774.1">
    <property type="nucleotide sequence ID" value="NZ_GG667619.1"/>
</dbReference>
<dbReference type="GeneID" id="93147026"/>
<dbReference type="InterPro" id="IPR008878">
    <property type="entry name" value="Transposase_IS66_Orf2"/>
</dbReference>
<sequence length="71" mass="8715">MLFLFCYRRCDRIKAIMKEPDSIALIYKRLTAQGHYRWSRDRPDVRSLTWKEFDWMMLGIDIDQQKAIRMS</sequence>
<dbReference type="Proteomes" id="UP000004968">
    <property type="component" value="Unassembled WGS sequence"/>
</dbReference>
<dbReference type="HOGENOM" id="CLU_128110_5_0_9"/>
<dbReference type="AlphaFoldDB" id="D3ACA4"/>
<gene>
    <name evidence="1" type="ORF">CLOSTHATH_01232</name>
</gene>
<dbReference type="PANTHER" id="PTHR36455">
    <property type="match status" value="1"/>
</dbReference>
<evidence type="ECO:0008006" key="3">
    <source>
        <dbReference type="Google" id="ProtNLM"/>
    </source>
</evidence>
<reference evidence="1 2" key="1">
    <citation type="submission" date="2010-01" db="EMBL/GenBank/DDBJ databases">
        <authorList>
            <person name="Weinstock G."/>
            <person name="Sodergren E."/>
            <person name="Clifton S."/>
            <person name="Fulton L."/>
            <person name="Fulton B."/>
            <person name="Courtney L."/>
            <person name="Fronick C."/>
            <person name="Harrison M."/>
            <person name="Strong C."/>
            <person name="Farmer C."/>
            <person name="Delahaunty K."/>
            <person name="Markovic C."/>
            <person name="Hall O."/>
            <person name="Minx P."/>
            <person name="Tomlinson C."/>
            <person name="Mitreva M."/>
            <person name="Nelson J."/>
            <person name="Hou S."/>
            <person name="Wollam A."/>
            <person name="Pepin K.H."/>
            <person name="Johnson M."/>
            <person name="Bhonagiri V."/>
            <person name="Nash W.E."/>
            <person name="Warren W."/>
            <person name="Chinwalla A."/>
            <person name="Mardis E.R."/>
            <person name="Wilson R.K."/>
        </authorList>
    </citation>
    <scope>NUCLEOTIDE SEQUENCE [LARGE SCALE GENOMIC DNA]</scope>
    <source>
        <strain evidence="1 2">DSM 13479</strain>
    </source>
</reference>
<comment type="caution">
    <text evidence="1">The sequence shown here is derived from an EMBL/GenBank/DDBJ whole genome shotgun (WGS) entry which is preliminary data.</text>
</comment>
<dbReference type="EMBL" id="ACIO01000079">
    <property type="protein sequence ID" value="EFD00582.1"/>
    <property type="molecule type" value="Genomic_DNA"/>
</dbReference>
<accession>D3ACA4</accession>
<evidence type="ECO:0000313" key="1">
    <source>
        <dbReference type="EMBL" id="EFD00582.1"/>
    </source>
</evidence>
<evidence type="ECO:0000313" key="2">
    <source>
        <dbReference type="Proteomes" id="UP000004968"/>
    </source>
</evidence>
<dbReference type="Pfam" id="PF05717">
    <property type="entry name" value="TnpB_IS66"/>
    <property type="match status" value="1"/>
</dbReference>